<dbReference type="RefSeq" id="WP_157586252.1">
    <property type="nucleotide sequence ID" value="NZ_WPIN01000005.1"/>
</dbReference>
<dbReference type="Proteomes" id="UP000436006">
    <property type="component" value="Unassembled WGS sequence"/>
</dbReference>
<keyword evidence="3" id="KW-1185">Reference proteome</keyword>
<organism evidence="2 3">
    <name type="scientific">Spirosoma arboris</name>
    <dbReference type="NCBI Taxonomy" id="2682092"/>
    <lineage>
        <taxon>Bacteria</taxon>
        <taxon>Pseudomonadati</taxon>
        <taxon>Bacteroidota</taxon>
        <taxon>Cytophagia</taxon>
        <taxon>Cytophagales</taxon>
        <taxon>Cytophagaceae</taxon>
        <taxon>Spirosoma</taxon>
    </lineage>
</organism>
<accession>A0A7K1SDI4</accession>
<name>A0A7K1SDI4_9BACT</name>
<comment type="caution">
    <text evidence="2">The sequence shown here is derived from an EMBL/GenBank/DDBJ whole genome shotgun (WGS) entry which is preliminary data.</text>
</comment>
<proteinExistence type="predicted"/>
<evidence type="ECO:0000256" key="1">
    <source>
        <dbReference type="SAM" id="Phobius"/>
    </source>
</evidence>
<keyword evidence="1" id="KW-0812">Transmembrane</keyword>
<sequence>MQTTIRLHNTVWRVRWALVLLLAYFTLSYVQNSLIDRVWWTPVSTDVGNGVHEPILRVGSHYWRYYT</sequence>
<protein>
    <submittedName>
        <fullName evidence="2">Uncharacterized protein</fullName>
    </submittedName>
</protein>
<gene>
    <name evidence="2" type="ORF">GO755_16435</name>
</gene>
<feature type="transmembrane region" description="Helical" evidence="1">
    <location>
        <begin position="12"/>
        <end position="30"/>
    </location>
</feature>
<dbReference type="EMBL" id="WPIN01000005">
    <property type="protein sequence ID" value="MVM31636.1"/>
    <property type="molecule type" value="Genomic_DNA"/>
</dbReference>
<reference evidence="2 3" key="1">
    <citation type="submission" date="2019-12" db="EMBL/GenBank/DDBJ databases">
        <title>Spirosoma sp. HMF4905 genome sequencing and assembly.</title>
        <authorList>
            <person name="Kang H."/>
            <person name="Cha I."/>
            <person name="Kim H."/>
            <person name="Joh K."/>
        </authorList>
    </citation>
    <scope>NUCLEOTIDE SEQUENCE [LARGE SCALE GENOMIC DNA]</scope>
    <source>
        <strain evidence="2 3">HMF4905</strain>
    </source>
</reference>
<dbReference type="AlphaFoldDB" id="A0A7K1SDI4"/>
<keyword evidence="1" id="KW-1133">Transmembrane helix</keyword>
<evidence type="ECO:0000313" key="3">
    <source>
        <dbReference type="Proteomes" id="UP000436006"/>
    </source>
</evidence>
<keyword evidence="1" id="KW-0472">Membrane</keyword>
<evidence type="ECO:0000313" key="2">
    <source>
        <dbReference type="EMBL" id="MVM31636.1"/>
    </source>
</evidence>